<protein>
    <recommendedName>
        <fullName evidence="2">EF-hand domain-containing protein</fullName>
    </recommendedName>
</protein>
<accession>A0A6C0F8X1</accession>
<name>A0A6C0F8X1_9ZZZZ</name>
<proteinExistence type="predicted"/>
<reference evidence="1" key="1">
    <citation type="journal article" date="2020" name="Nature">
        <title>Giant virus diversity and host interactions through global metagenomics.</title>
        <authorList>
            <person name="Schulz F."/>
            <person name="Roux S."/>
            <person name="Paez-Espino D."/>
            <person name="Jungbluth S."/>
            <person name="Walsh D.A."/>
            <person name="Denef V.J."/>
            <person name="McMahon K.D."/>
            <person name="Konstantinidis K.T."/>
            <person name="Eloe-Fadrosh E.A."/>
            <person name="Kyrpides N.C."/>
            <person name="Woyke T."/>
        </authorList>
    </citation>
    <scope>NUCLEOTIDE SEQUENCE</scope>
    <source>
        <strain evidence="1">GVMAG-S-ERX555931-87</strain>
    </source>
</reference>
<sequence>MNKGNFSKLEDNSNDAGQMFIDMKDHYEIEYINFIINILEPFIDFQFNKVTDVINIFYKDSKLPDGKKEISVKEFIHFIQISFPRFIKEEANDLSKVINKEHLDKDTFERFLKLGIDEFKESYVKQKKEKDDMYDTVINMDTDEIEKRKKFYNDEKGYNELSKVMRSKLTYLDRLLHFNKEKHSKIDDILKLIENIKYLL</sequence>
<dbReference type="AlphaFoldDB" id="A0A6C0F8X1"/>
<organism evidence="1">
    <name type="scientific">viral metagenome</name>
    <dbReference type="NCBI Taxonomy" id="1070528"/>
    <lineage>
        <taxon>unclassified sequences</taxon>
        <taxon>metagenomes</taxon>
        <taxon>organismal metagenomes</taxon>
    </lineage>
</organism>
<evidence type="ECO:0008006" key="2">
    <source>
        <dbReference type="Google" id="ProtNLM"/>
    </source>
</evidence>
<evidence type="ECO:0000313" key="1">
    <source>
        <dbReference type="EMBL" id="QHT36330.1"/>
    </source>
</evidence>
<dbReference type="EMBL" id="MN738741">
    <property type="protein sequence ID" value="QHT36330.1"/>
    <property type="molecule type" value="Genomic_DNA"/>
</dbReference>